<dbReference type="Proteomes" id="UP001144096">
    <property type="component" value="Unassembled WGS sequence"/>
</dbReference>
<proteinExistence type="predicted"/>
<comment type="caution">
    <text evidence="2">The sequence shown here is derived from an EMBL/GenBank/DDBJ whole genome shotgun (WGS) entry which is preliminary data.</text>
</comment>
<reference evidence="2" key="1">
    <citation type="submission" date="2022-06" db="EMBL/GenBank/DDBJ databases">
        <title>Amycolatopsis iheyaensis sp. nov., a new species of the genus Amycolatopsis isolated from soil in Iheya island, Japan.</title>
        <authorList>
            <person name="Ngamcharungchit C."/>
            <person name="Kanto H."/>
            <person name="Take A."/>
            <person name="Intra B."/>
            <person name="Matsumoto A."/>
            <person name="Panbangred W."/>
            <person name="Inahashi Y."/>
        </authorList>
    </citation>
    <scope>NUCLEOTIDE SEQUENCE</scope>
    <source>
        <strain evidence="2">OK19-0408</strain>
    </source>
</reference>
<protein>
    <submittedName>
        <fullName evidence="2">DUF6355 family natural product biosynthesis protein</fullName>
    </submittedName>
</protein>
<gene>
    <name evidence="2" type="ORF">M8542_00405</name>
</gene>
<evidence type="ECO:0000313" key="3">
    <source>
        <dbReference type="Proteomes" id="UP001144096"/>
    </source>
</evidence>
<feature type="signal peptide" evidence="1">
    <location>
        <begin position="1"/>
        <end position="28"/>
    </location>
</feature>
<dbReference type="Pfam" id="PF19882">
    <property type="entry name" value="DUF6355"/>
    <property type="match status" value="1"/>
</dbReference>
<keyword evidence="3" id="KW-1185">Reference proteome</keyword>
<evidence type="ECO:0000256" key="1">
    <source>
        <dbReference type="SAM" id="SignalP"/>
    </source>
</evidence>
<feature type="chain" id="PRO_5040844001" evidence="1">
    <location>
        <begin position="29"/>
        <end position="103"/>
    </location>
</feature>
<dbReference type="AlphaFoldDB" id="A0A9X2SII5"/>
<organism evidence="2 3">
    <name type="scientific">Amycolatopsis iheyensis</name>
    <dbReference type="NCBI Taxonomy" id="2945988"/>
    <lineage>
        <taxon>Bacteria</taxon>
        <taxon>Bacillati</taxon>
        <taxon>Actinomycetota</taxon>
        <taxon>Actinomycetes</taxon>
        <taxon>Pseudonocardiales</taxon>
        <taxon>Pseudonocardiaceae</taxon>
        <taxon>Amycolatopsis</taxon>
    </lineage>
</organism>
<sequence>MTSRVRTWSTVIVGIAAAVLTVIPPAVAAADTPPSGCGFHKVGGTRALAYFNNCSIYAVKIHVDVVLDPDREFCVSAKNDYRLGTYGTILPGRIQNAWSLYIC</sequence>
<evidence type="ECO:0000313" key="2">
    <source>
        <dbReference type="EMBL" id="MCR6481270.1"/>
    </source>
</evidence>
<dbReference type="InterPro" id="IPR045935">
    <property type="entry name" value="DUF6355"/>
</dbReference>
<name>A0A9X2SII5_9PSEU</name>
<keyword evidence="1" id="KW-0732">Signal</keyword>
<dbReference type="EMBL" id="JAMXQV010000001">
    <property type="protein sequence ID" value="MCR6481270.1"/>
    <property type="molecule type" value="Genomic_DNA"/>
</dbReference>
<accession>A0A9X2SII5</accession>